<evidence type="ECO:0000256" key="1">
    <source>
        <dbReference type="SAM" id="Phobius"/>
    </source>
</evidence>
<reference evidence="2 3" key="1">
    <citation type="journal article" date="2016" name="Virology">
        <title>West African Anopheles gambiae mosquitoes harbor a taxonomically diverse virome including new insect-specific flaviviruses, mononegaviruses, and totiviruses.</title>
        <authorList>
            <person name="Fauver J.R."/>
            <person name="Grubaugh N.D."/>
            <person name="Krajacich B.J."/>
            <person name="Weger-Lucarelli J."/>
            <person name="Lakin S.M."/>
            <person name="Fakoli L.S. Jr"/>
            <person name="Bolay F.K."/>
            <person name="Diclaro J.W. Jr"/>
            <person name="Dabire K.R."/>
            <person name="Foy B.D."/>
            <person name="Brackney D.E."/>
            <person name="Ebel G.D."/>
            <person name="Stenglein M.D."/>
        </authorList>
    </citation>
    <scope>NUCLEOTIDE SEQUENCE [LARGE SCALE GENOMIC DNA]</scope>
</reference>
<keyword evidence="1 2" id="KW-0812">Transmembrane</keyword>
<dbReference type="RefSeq" id="YP_010799220.1">
    <property type="nucleotide sequence ID" value="NC_076591.1"/>
</dbReference>
<feature type="transmembrane region" description="Helical" evidence="1">
    <location>
        <begin position="16"/>
        <end position="39"/>
    </location>
</feature>
<keyword evidence="1" id="KW-1133">Transmembrane helix</keyword>
<dbReference type="Proteomes" id="UP000831351">
    <property type="component" value="Segment"/>
</dbReference>
<evidence type="ECO:0000313" key="2">
    <source>
        <dbReference type="EMBL" id="AOR51382.1"/>
    </source>
</evidence>
<protein>
    <submittedName>
        <fullName evidence="2">Small transmembrane protein</fullName>
    </submittedName>
</protein>
<proteinExistence type="predicted"/>
<keyword evidence="3" id="KW-1185">Reference proteome</keyword>
<accession>A0ABM6DXS3</accession>
<organism evidence="2 3">
    <name type="scientific">Gambie virus</name>
    <dbReference type="NCBI Taxonomy" id="1903427"/>
    <lineage>
        <taxon>Viruses</taxon>
        <taxon>Riboviria</taxon>
        <taxon>Orthornavirae</taxon>
        <taxon>Negarnaviricota</taxon>
        <taxon>Haploviricotina</taxon>
        <taxon>Monjiviricetes</taxon>
        <taxon>Mononegavirales</taxon>
        <taxon>Xinmoviridae</taxon>
        <taxon>Gambievirus</taxon>
        <taxon>Gambievirus senegalense</taxon>
    </lineage>
</organism>
<keyword evidence="1" id="KW-0472">Membrane</keyword>
<dbReference type="GeneID" id="80537548"/>
<dbReference type="EMBL" id="KX148553">
    <property type="protein sequence ID" value="AOR51382.1"/>
    <property type="molecule type" value="Viral_cRNA"/>
</dbReference>
<name>A0ABM6DXS3_9MONO</name>
<sequence length="65" mass="8110">MAFFNSGHSSMWNLSYFQWLCIAFLLLFLLIFIILIFILRGITRRVRDPEWYIQWAREVNRNRRR</sequence>
<evidence type="ECO:0000313" key="3">
    <source>
        <dbReference type="Proteomes" id="UP000831351"/>
    </source>
</evidence>